<comment type="similarity">
    <text evidence="1">Belongs to the AHA1 family.</text>
</comment>
<dbReference type="CDD" id="cd07814">
    <property type="entry name" value="SRPBCC_CalC_Aha1-like"/>
    <property type="match status" value="1"/>
</dbReference>
<evidence type="ECO:0000259" key="2">
    <source>
        <dbReference type="Pfam" id="PF08327"/>
    </source>
</evidence>
<protein>
    <submittedName>
        <fullName evidence="3">Polyketide cyclase</fullName>
    </submittedName>
</protein>
<organism evidence="3 4">
    <name type="scientific">Rhodococcus opacus</name>
    <name type="common">Nocardia opaca</name>
    <dbReference type="NCBI Taxonomy" id="37919"/>
    <lineage>
        <taxon>Bacteria</taxon>
        <taxon>Bacillati</taxon>
        <taxon>Actinomycetota</taxon>
        <taxon>Actinomycetes</taxon>
        <taxon>Mycobacteriales</taxon>
        <taxon>Nocardiaceae</taxon>
        <taxon>Rhodococcus</taxon>
    </lineage>
</organism>
<evidence type="ECO:0000313" key="4">
    <source>
        <dbReference type="Proteomes" id="UP000239290"/>
    </source>
</evidence>
<proteinExistence type="inferred from homology"/>
<reference evidence="4" key="1">
    <citation type="submission" date="2018-02" db="EMBL/GenBank/DDBJ databases">
        <title>Draft genome sequencing of Rhodococcus opacus KU647198.</title>
        <authorList>
            <person name="Zheng B.-X."/>
        </authorList>
    </citation>
    <scope>NUCLEOTIDE SEQUENCE [LARGE SCALE GENOMIC DNA]</scope>
    <source>
        <strain evidence="4">04-OD7</strain>
    </source>
</reference>
<name>A0A2S8IRG1_RHOOP</name>
<dbReference type="SUPFAM" id="SSF55961">
    <property type="entry name" value="Bet v1-like"/>
    <property type="match status" value="1"/>
</dbReference>
<gene>
    <name evidence="3" type="ORF">C5613_35535</name>
</gene>
<dbReference type="RefSeq" id="WP_105421812.1">
    <property type="nucleotide sequence ID" value="NZ_PUIO01000060.1"/>
</dbReference>
<dbReference type="Pfam" id="PF08327">
    <property type="entry name" value="AHSA1"/>
    <property type="match status" value="1"/>
</dbReference>
<sequence length="140" mass="15701">MTDRTTTTISVDQFIAAPPAKVWRALTEPELLARWWAAGDIAATVGHRFHLDMPGWGAVPCEVVEVEPERRFVYTFTENWTLVWRLVPEGAGTRLFLDHSGFDLDDKRSRDAFERMGPGWRDTVLPRLAGVVAGIGPRPA</sequence>
<comment type="caution">
    <text evidence="3">The sequence shown here is derived from an EMBL/GenBank/DDBJ whole genome shotgun (WGS) entry which is preliminary data.</text>
</comment>
<feature type="domain" description="Activator of Hsp90 ATPase homologue 1/2-like C-terminal" evidence="2">
    <location>
        <begin position="16"/>
        <end position="129"/>
    </location>
</feature>
<evidence type="ECO:0000313" key="3">
    <source>
        <dbReference type="EMBL" id="PQP16982.1"/>
    </source>
</evidence>
<dbReference type="InterPro" id="IPR023393">
    <property type="entry name" value="START-like_dom_sf"/>
</dbReference>
<accession>A0A2S8IRG1</accession>
<dbReference type="Gene3D" id="3.30.530.20">
    <property type="match status" value="1"/>
</dbReference>
<dbReference type="AlphaFoldDB" id="A0A2S8IRG1"/>
<evidence type="ECO:0000256" key="1">
    <source>
        <dbReference type="ARBA" id="ARBA00006817"/>
    </source>
</evidence>
<dbReference type="EMBL" id="PUIO01000060">
    <property type="protein sequence ID" value="PQP16982.1"/>
    <property type="molecule type" value="Genomic_DNA"/>
</dbReference>
<dbReference type="Proteomes" id="UP000239290">
    <property type="component" value="Unassembled WGS sequence"/>
</dbReference>
<dbReference type="InterPro" id="IPR013538">
    <property type="entry name" value="ASHA1/2-like_C"/>
</dbReference>